<proteinExistence type="predicted"/>
<keyword evidence="1" id="KW-0812">Transmembrane</keyword>
<name>A0A1L3LZ20_9HYPH</name>
<gene>
    <name evidence="2" type="ORF">SAMCFNEI73_pC1655</name>
</gene>
<evidence type="ECO:0000313" key="2">
    <source>
        <dbReference type="EMBL" id="APG95359.1"/>
    </source>
</evidence>
<evidence type="ECO:0000313" key="3">
    <source>
        <dbReference type="Proteomes" id="UP000182306"/>
    </source>
</evidence>
<keyword evidence="3" id="KW-1185">Reference proteome</keyword>
<keyword evidence="2" id="KW-0614">Plasmid</keyword>
<organism evidence="2 3">
    <name type="scientific">Sinorhizobium americanum</name>
    <dbReference type="NCBI Taxonomy" id="194963"/>
    <lineage>
        <taxon>Bacteria</taxon>
        <taxon>Pseudomonadati</taxon>
        <taxon>Pseudomonadota</taxon>
        <taxon>Alphaproteobacteria</taxon>
        <taxon>Hyphomicrobiales</taxon>
        <taxon>Rhizobiaceae</taxon>
        <taxon>Sinorhizobium/Ensifer group</taxon>
        <taxon>Sinorhizobium</taxon>
    </lineage>
</organism>
<dbReference type="Proteomes" id="UP000182306">
    <property type="component" value="Plasmid C"/>
</dbReference>
<geneLocation type="plasmid" evidence="2 3">
    <name>C</name>
</geneLocation>
<reference evidence="2 3" key="1">
    <citation type="submission" date="2015-10" db="EMBL/GenBank/DDBJ databases">
        <title>Genomic differences between typical nodule nitrogen-fixing rhizobial strains and those coming from bean seeds.</title>
        <authorList>
            <person name="Peralta H."/>
            <person name="Aguilar-Vera A."/>
            <person name="Diaz R."/>
            <person name="Mora Y."/>
            <person name="Martinez-Batallar G."/>
            <person name="Salazar E."/>
            <person name="Vargas-Lagunas C."/>
            <person name="Encarnacion S."/>
            <person name="Girard L."/>
            <person name="Mora J."/>
        </authorList>
    </citation>
    <scope>NUCLEOTIDE SEQUENCE [LARGE SCALE GENOMIC DNA]</scope>
    <source>
        <strain evidence="2 3">CFNEI 73</strain>
        <plasmid evidence="2 3">C</plasmid>
    </source>
</reference>
<keyword evidence="1" id="KW-1133">Transmembrane helix</keyword>
<sequence>MHRSEHEKNHYDHDMLVIWASTFSALLIVGATLLMLVM</sequence>
<protein>
    <submittedName>
        <fullName evidence="2">Uncharacterized protein</fullName>
    </submittedName>
</protein>
<keyword evidence="1" id="KW-0472">Membrane</keyword>
<feature type="transmembrane region" description="Helical" evidence="1">
    <location>
        <begin position="16"/>
        <end position="37"/>
    </location>
</feature>
<dbReference type="EMBL" id="CP013110">
    <property type="protein sequence ID" value="APG95359.1"/>
    <property type="molecule type" value="Genomic_DNA"/>
</dbReference>
<dbReference type="KEGG" id="same:SAMCFNEI73_pC1655"/>
<dbReference type="AlphaFoldDB" id="A0A1L3LZ20"/>
<accession>A0A1L3LZ20</accession>
<evidence type="ECO:0000256" key="1">
    <source>
        <dbReference type="SAM" id="Phobius"/>
    </source>
</evidence>